<keyword evidence="1" id="KW-0812">Transmembrane</keyword>
<organism evidence="2 3">
    <name type="scientific">Riccia fluitans</name>
    <dbReference type="NCBI Taxonomy" id="41844"/>
    <lineage>
        <taxon>Eukaryota</taxon>
        <taxon>Viridiplantae</taxon>
        <taxon>Streptophyta</taxon>
        <taxon>Embryophyta</taxon>
        <taxon>Marchantiophyta</taxon>
        <taxon>Marchantiopsida</taxon>
        <taxon>Marchantiidae</taxon>
        <taxon>Marchantiales</taxon>
        <taxon>Ricciaceae</taxon>
        <taxon>Riccia</taxon>
    </lineage>
</organism>
<evidence type="ECO:0000313" key="3">
    <source>
        <dbReference type="Proteomes" id="UP001605036"/>
    </source>
</evidence>
<reference evidence="2 3" key="1">
    <citation type="submission" date="2024-09" db="EMBL/GenBank/DDBJ databases">
        <title>Chromosome-scale assembly of Riccia fluitans.</title>
        <authorList>
            <person name="Paukszto L."/>
            <person name="Sawicki J."/>
            <person name="Karawczyk K."/>
            <person name="Piernik-Szablinska J."/>
            <person name="Szczecinska M."/>
            <person name="Mazdziarz M."/>
        </authorList>
    </citation>
    <scope>NUCLEOTIDE SEQUENCE [LARGE SCALE GENOMIC DNA]</scope>
    <source>
        <strain evidence="2">Rf_01</strain>
        <tissue evidence="2">Aerial parts of the thallus</tissue>
    </source>
</reference>
<protein>
    <submittedName>
        <fullName evidence="2">Uncharacterized protein</fullName>
    </submittedName>
</protein>
<keyword evidence="1" id="KW-1133">Transmembrane helix</keyword>
<sequence length="92" mass="9972">MSTVANGEPLILGTRANVARFFDVRLTPQEQGRLMLLLRESHDGWSTDGRSNSAEMNWKGLGMAVASCAADLVASGVCVLFRAVIHRRNVAT</sequence>
<dbReference type="Proteomes" id="UP001605036">
    <property type="component" value="Unassembled WGS sequence"/>
</dbReference>
<keyword evidence="3" id="KW-1185">Reference proteome</keyword>
<feature type="transmembrane region" description="Helical" evidence="1">
    <location>
        <begin position="61"/>
        <end position="85"/>
    </location>
</feature>
<dbReference type="EMBL" id="JBHFFA010000001">
    <property type="protein sequence ID" value="KAL2654032.1"/>
    <property type="molecule type" value="Genomic_DNA"/>
</dbReference>
<comment type="caution">
    <text evidence="2">The sequence shown here is derived from an EMBL/GenBank/DDBJ whole genome shotgun (WGS) entry which is preliminary data.</text>
</comment>
<evidence type="ECO:0000256" key="1">
    <source>
        <dbReference type="SAM" id="Phobius"/>
    </source>
</evidence>
<keyword evidence="1" id="KW-0472">Membrane</keyword>
<evidence type="ECO:0000313" key="2">
    <source>
        <dbReference type="EMBL" id="KAL2654032.1"/>
    </source>
</evidence>
<proteinExistence type="predicted"/>
<gene>
    <name evidence="2" type="ORF">R1flu_022160</name>
</gene>
<accession>A0ABD1ZRG3</accession>
<dbReference type="AlphaFoldDB" id="A0ABD1ZRG3"/>
<name>A0ABD1ZRG3_9MARC</name>